<comment type="caution">
    <text evidence="2">The sequence shown here is derived from an EMBL/GenBank/DDBJ whole genome shotgun (WGS) entry which is preliminary data.</text>
</comment>
<feature type="compositionally biased region" description="Basic and acidic residues" evidence="1">
    <location>
        <begin position="1"/>
        <end position="14"/>
    </location>
</feature>
<protein>
    <submittedName>
        <fullName evidence="2">Uncharacterized protein</fullName>
    </submittedName>
</protein>
<evidence type="ECO:0000313" key="3">
    <source>
        <dbReference type="Proteomes" id="UP000033935"/>
    </source>
</evidence>
<reference evidence="2 3" key="1">
    <citation type="journal article" date="2015" name="Nature">
        <title>rRNA introns, odd ribosomes, and small enigmatic genomes across a large radiation of phyla.</title>
        <authorList>
            <person name="Brown C.T."/>
            <person name="Hug L.A."/>
            <person name="Thomas B.C."/>
            <person name="Sharon I."/>
            <person name="Castelle C.J."/>
            <person name="Singh A."/>
            <person name="Wilkins M.J."/>
            <person name="Williams K.H."/>
            <person name="Banfield J.F."/>
        </authorList>
    </citation>
    <scope>NUCLEOTIDE SEQUENCE [LARGE SCALE GENOMIC DNA]</scope>
</reference>
<dbReference type="AlphaFoldDB" id="A0A0G0QSR0"/>
<dbReference type="Proteomes" id="UP000033935">
    <property type="component" value="Unassembled WGS sequence"/>
</dbReference>
<evidence type="ECO:0000256" key="1">
    <source>
        <dbReference type="SAM" id="MobiDB-lite"/>
    </source>
</evidence>
<sequence length="259" mass="29605">MSEKLKYNGDEPQRDMFPPPEASTIDAKTASKLQKIIDGDQELQEAIARDDQELEMHRQHWVEYSEKEWGDRKRIPLAEFLKTHGIVERNKTHQKKVWDRKWRESVRWANDAERQFLATAAKIGGGKFVEVLQISLVNGGQITNSDAAVGSGTEVIQESIDLVIGNLDIVSAAPETVYIVHNHFDEYSKFTIPKDEEPKDGLVTIGGLSKRDIEFADNLWYEVLKAKTRVIIVAINERNLTFTYEAGTSEHRDWKNDPQ</sequence>
<accession>A0A0G0QSR0</accession>
<dbReference type="EMBL" id="LBWG01000005">
    <property type="protein sequence ID" value="KKR04632.1"/>
    <property type="molecule type" value="Genomic_DNA"/>
</dbReference>
<organism evidence="2 3">
    <name type="scientific">Candidatus Uhrbacteria bacterium GW2011_GWF2_39_13</name>
    <dbReference type="NCBI Taxonomy" id="1618995"/>
    <lineage>
        <taxon>Bacteria</taxon>
        <taxon>Candidatus Uhriibacteriota</taxon>
    </lineage>
</organism>
<gene>
    <name evidence="2" type="ORF">UT30_C0005G0035</name>
</gene>
<evidence type="ECO:0000313" key="2">
    <source>
        <dbReference type="EMBL" id="KKR04632.1"/>
    </source>
</evidence>
<proteinExistence type="predicted"/>
<feature type="region of interest" description="Disordered" evidence="1">
    <location>
        <begin position="1"/>
        <end position="23"/>
    </location>
</feature>
<name>A0A0G0QSR0_9BACT</name>